<feature type="active site" evidence="5">
    <location>
        <position position="164"/>
    </location>
</feature>
<sequence>MDNATSLADLISQLDQGVHSIEWQGFPLRIVRQAWGDLAISLYGAQVLWFQPAGQYPVLWTTIKPAPFPKAVRGGVPLCWPWFAEPLEENAGEPFHGVARTVEWEVNSESYNAHGGEWLLKPVGPIWTNLDPAFSIKVVGSAVTFKLTTHNVGEADVRVTQALHSYLAISSRASISVSGLDGAEYADKNHDFSVFTQSGDITVNEAIDRIYHSTADVYLKDMEWQRVLKISKKNSQSTVVWNAGAGAEDVPDIGLDQVDGYLCIEAAKTRQYDDMVLAPQGKVSLETTISVQSLS</sequence>
<gene>
    <name evidence="6" type="ORF">Q4490_07390</name>
</gene>
<evidence type="ECO:0000256" key="1">
    <source>
        <dbReference type="ARBA" id="ARBA00001096"/>
    </source>
</evidence>
<dbReference type="InterPro" id="IPR008183">
    <property type="entry name" value="Aldose_1/G6P_1-epimerase"/>
</dbReference>
<evidence type="ECO:0000313" key="6">
    <source>
        <dbReference type="EMBL" id="MDO6453385.1"/>
    </source>
</evidence>
<evidence type="ECO:0000256" key="4">
    <source>
        <dbReference type="PIRNR" id="PIRNR016020"/>
    </source>
</evidence>
<protein>
    <recommendedName>
        <fullName evidence="4">Putative glucose-6-phosphate 1-epimerase</fullName>
        <ecNumber evidence="4">5.1.3.15</ecNumber>
    </recommendedName>
</protein>
<dbReference type="AlphaFoldDB" id="A0AAW7XGV7"/>
<evidence type="ECO:0000313" key="7">
    <source>
        <dbReference type="Proteomes" id="UP001169862"/>
    </source>
</evidence>
<dbReference type="InterPro" id="IPR011013">
    <property type="entry name" value="Gal_mutarotase_sf_dom"/>
</dbReference>
<feature type="active site" evidence="5">
    <location>
        <position position="265"/>
    </location>
</feature>
<dbReference type="Gene3D" id="2.70.98.10">
    <property type="match status" value="1"/>
</dbReference>
<comment type="similarity">
    <text evidence="2 4">Belongs to the glucose-6-phosphate 1-epimerase family.</text>
</comment>
<evidence type="ECO:0000256" key="2">
    <source>
        <dbReference type="ARBA" id="ARBA00005866"/>
    </source>
</evidence>
<dbReference type="Pfam" id="PF01263">
    <property type="entry name" value="Aldose_epim"/>
    <property type="match status" value="1"/>
</dbReference>
<evidence type="ECO:0000256" key="3">
    <source>
        <dbReference type="ARBA" id="ARBA00023235"/>
    </source>
</evidence>
<dbReference type="Proteomes" id="UP001169862">
    <property type="component" value="Unassembled WGS sequence"/>
</dbReference>
<dbReference type="InterPro" id="IPR025532">
    <property type="entry name" value="G6P_1-epimerase"/>
</dbReference>
<comment type="catalytic activity">
    <reaction evidence="1">
        <text>alpha-D-glucose 6-phosphate = beta-D-glucose 6-phosphate</text>
        <dbReference type="Rhea" id="RHEA:16249"/>
        <dbReference type="ChEBI" id="CHEBI:58225"/>
        <dbReference type="ChEBI" id="CHEBI:58247"/>
        <dbReference type="EC" id="5.1.3.15"/>
    </reaction>
</comment>
<dbReference type="SUPFAM" id="SSF74650">
    <property type="entry name" value="Galactose mutarotase-like"/>
    <property type="match status" value="1"/>
</dbReference>
<dbReference type="RefSeq" id="WP_303549617.1">
    <property type="nucleotide sequence ID" value="NZ_JAUOPG010000004.1"/>
</dbReference>
<dbReference type="EC" id="5.1.3.15" evidence="4"/>
<dbReference type="PIRSF" id="PIRSF016020">
    <property type="entry name" value="PHexose_mutarotase"/>
    <property type="match status" value="1"/>
</dbReference>
<reference evidence="6" key="1">
    <citation type="submission" date="2023-07" db="EMBL/GenBank/DDBJ databases">
        <title>Genome content predicts the carbon catabolic preferences of heterotrophic bacteria.</title>
        <authorList>
            <person name="Gralka M."/>
        </authorList>
    </citation>
    <scope>NUCLEOTIDE SEQUENCE</scope>
    <source>
        <strain evidence="6">I2M16</strain>
    </source>
</reference>
<dbReference type="GO" id="GO:0047938">
    <property type="term" value="F:glucose-6-phosphate 1-epimerase activity"/>
    <property type="evidence" value="ECO:0007669"/>
    <property type="project" value="UniProtKB-UniRule"/>
</dbReference>
<dbReference type="GO" id="GO:0005975">
    <property type="term" value="P:carbohydrate metabolic process"/>
    <property type="evidence" value="ECO:0007669"/>
    <property type="project" value="InterPro"/>
</dbReference>
<proteinExistence type="inferred from homology"/>
<evidence type="ECO:0000256" key="5">
    <source>
        <dbReference type="PIRSR" id="PIRSR016020-1"/>
    </source>
</evidence>
<dbReference type="EMBL" id="JAUOPG010000004">
    <property type="protein sequence ID" value="MDO6453385.1"/>
    <property type="molecule type" value="Genomic_DNA"/>
</dbReference>
<keyword evidence="3 4" id="KW-0413">Isomerase</keyword>
<dbReference type="GO" id="GO:0030246">
    <property type="term" value="F:carbohydrate binding"/>
    <property type="evidence" value="ECO:0007669"/>
    <property type="project" value="UniProtKB-UniRule"/>
</dbReference>
<name>A0AAW7XGV7_9GAMM</name>
<organism evidence="6 7">
    <name type="scientific">Neptunomonas phycophila</name>
    <dbReference type="NCBI Taxonomy" id="1572645"/>
    <lineage>
        <taxon>Bacteria</taxon>
        <taxon>Pseudomonadati</taxon>
        <taxon>Pseudomonadota</taxon>
        <taxon>Gammaproteobacteria</taxon>
        <taxon>Oceanospirillales</taxon>
        <taxon>Oceanospirillaceae</taxon>
        <taxon>Neptunomonas</taxon>
    </lineage>
</organism>
<dbReference type="PANTHER" id="PTHR11122:SF13">
    <property type="entry name" value="GLUCOSE-6-PHOSPHATE 1-EPIMERASE"/>
    <property type="match status" value="1"/>
</dbReference>
<dbReference type="PANTHER" id="PTHR11122">
    <property type="entry name" value="APOSPORY-ASSOCIATED PROTEIN C-RELATED"/>
    <property type="match status" value="1"/>
</dbReference>
<dbReference type="InterPro" id="IPR014718">
    <property type="entry name" value="GH-type_carb-bd"/>
</dbReference>
<accession>A0AAW7XGV7</accession>
<comment type="caution">
    <text evidence="6">The sequence shown here is derived from an EMBL/GenBank/DDBJ whole genome shotgun (WGS) entry which is preliminary data.</text>
</comment>